<evidence type="ECO:0000313" key="2">
    <source>
        <dbReference type="EMBL" id="GAF84846.1"/>
    </source>
</evidence>
<reference evidence="2" key="1">
    <citation type="journal article" date="2014" name="Front. Microbiol.">
        <title>High frequency of phylogenetically diverse reductive dehalogenase-homologous genes in deep subseafloor sedimentary metagenomes.</title>
        <authorList>
            <person name="Kawai M."/>
            <person name="Futagami T."/>
            <person name="Toyoda A."/>
            <person name="Takaki Y."/>
            <person name="Nishi S."/>
            <person name="Hori S."/>
            <person name="Arai W."/>
            <person name="Tsubouchi T."/>
            <person name="Morono Y."/>
            <person name="Uchiyama I."/>
            <person name="Ito T."/>
            <person name="Fujiyama A."/>
            <person name="Inagaki F."/>
            <person name="Takami H."/>
        </authorList>
    </citation>
    <scope>NUCLEOTIDE SEQUENCE</scope>
    <source>
        <strain evidence="2">Expedition CK06-06</strain>
    </source>
</reference>
<sequence length="57" mass="6748">KDNKSVIDNPTDSVRYHELNMLMLMEIQEHEQKINDLQKDNDLMKASLCKLGELQWC</sequence>
<name>X0TBZ2_9ZZZZ</name>
<gene>
    <name evidence="2" type="ORF">S01H1_04537</name>
</gene>
<feature type="coiled-coil region" evidence="1">
    <location>
        <begin position="20"/>
        <end position="47"/>
    </location>
</feature>
<comment type="caution">
    <text evidence="2">The sequence shown here is derived from an EMBL/GenBank/DDBJ whole genome shotgun (WGS) entry which is preliminary data.</text>
</comment>
<dbReference type="EMBL" id="BARS01002393">
    <property type="protein sequence ID" value="GAF84846.1"/>
    <property type="molecule type" value="Genomic_DNA"/>
</dbReference>
<organism evidence="2">
    <name type="scientific">marine sediment metagenome</name>
    <dbReference type="NCBI Taxonomy" id="412755"/>
    <lineage>
        <taxon>unclassified sequences</taxon>
        <taxon>metagenomes</taxon>
        <taxon>ecological metagenomes</taxon>
    </lineage>
</organism>
<proteinExistence type="predicted"/>
<keyword evidence="1" id="KW-0175">Coiled coil</keyword>
<protein>
    <submittedName>
        <fullName evidence="2">Uncharacterized protein</fullName>
    </submittedName>
</protein>
<feature type="non-terminal residue" evidence="2">
    <location>
        <position position="1"/>
    </location>
</feature>
<evidence type="ECO:0000256" key="1">
    <source>
        <dbReference type="SAM" id="Coils"/>
    </source>
</evidence>
<dbReference type="AlphaFoldDB" id="X0TBZ2"/>
<accession>X0TBZ2</accession>